<evidence type="ECO:0000256" key="1">
    <source>
        <dbReference type="ARBA" id="ARBA00007447"/>
    </source>
</evidence>
<dbReference type="OrthoDB" id="2747330at2759"/>
<dbReference type="GO" id="GO:0006508">
    <property type="term" value="P:proteolysis"/>
    <property type="evidence" value="ECO:0007669"/>
    <property type="project" value="InterPro"/>
</dbReference>
<keyword evidence="6" id="KW-1185">Reference proteome</keyword>
<evidence type="ECO:0000313" key="6">
    <source>
        <dbReference type="Proteomes" id="UP000008810"/>
    </source>
</evidence>
<proteinExistence type="inferred from homology"/>
<gene>
    <name evidence="5" type="primary">LOC100834469</name>
    <name evidence="4" type="ORF">BRADI_5g18560v3</name>
</gene>
<dbReference type="AlphaFoldDB" id="A0A2K2CI17"/>
<dbReference type="InterPro" id="IPR032799">
    <property type="entry name" value="TAXi_C"/>
</dbReference>
<dbReference type="PANTHER" id="PTHR13683:SF830">
    <property type="entry name" value="PEPTIDASE A1 DOMAIN-CONTAINING PROTEIN"/>
    <property type="match status" value="1"/>
</dbReference>
<evidence type="ECO:0000256" key="2">
    <source>
        <dbReference type="SAM" id="MobiDB-lite"/>
    </source>
</evidence>
<dbReference type="InterPro" id="IPR032861">
    <property type="entry name" value="TAXi_N"/>
</dbReference>
<reference evidence="5" key="3">
    <citation type="submission" date="2018-08" db="UniProtKB">
        <authorList>
            <consortium name="EnsemblPlants"/>
        </authorList>
    </citation>
    <scope>IDENTIFICATION</scope>
    <source>
        <strain evidence="5">cv. Bd21</strain>
    </source>
</reference>
<dbReference type="Gene3D" id="2.40.70.10">
    <property type="entry name" value="Acid Proteases"/>
    <property type="match status" value="2"/>
</dbReference>
<sequence>MIPLIQNSEEKPSSNASLRSHPLSPPPPTAYLLPRLKMQKMTKLAAIVAAAALLLAVLGGAAAAPAPAMTLERRPSLKGLGVEELSELDRKRFAAKKQQGVTGFVLEAMPGLYCITVKLGNPSRHYYLAFHTGSDVMWVPCSSCTDCPTPDDIGVSPSLSNPYSIYFSLDLYDPKNSSTSSEISCSDDRCADALKTGHAICHTSHSSGDQCGYNQIYADGVLATTGYYVSDDIHFDIFMGNESFASSSASVIFGCSKSRSGHLQADGVIGFGKDAPSLISQLNSQGVSHAFSRCLDDSDDGGGVLILDEVGEPGLEFTSLVASRPCYNLNMKSIAVNNQNVPIDSSLFTTSSTQGTFLDSGTSLAYFPDGVYDPVIRAIHDAVPYSIHTFIHMGSRCFIFANRSFSSFPTVTIF</sequence>
<reference evidence="4" key="2">
    <citation type="submission" date="2017-06" db="EMBL/GenBank/DDBJ databases">
        <title>WGS assembly of Brachypodium distachyon.</title>
        <authorList>
            <consortium name="The International Brachypodium Initiative"/>
            <person name="Lucas S."/>
            <person name="Harmon-Smith M."/>
            <person name="Lail K."/>
            <person name="Tice H."/>
            <person name="Grimwood J."/>
            <person name="Bruce D."/>
            <person name="Barry K."/>
            <person name="Shu S."/>
            <person name="Lindquist E."/>
            <person name="Wang M."/>
            <person name="Pitluck S."/>
            <person name="Vogel J.P."/>
            <person name="Garvin D.F."/>
            <person name="Mockler T.C."/>
            <person name="Schmutz J."/>
            <person name="Rokhsar D."/>
            <person name="Bevan M.W."/>
        </authorList>
    </citation>
    <scope>NUCLEOTIDE SEQUENCE</scope>
    <source>
        <strain evidence="4">Bd21</strain>
    </source>
</reference>
<dbReference type="Gramene" id="PNT61676">
    <property type="protein sequence ID" value="PNT61676"/>
    <property type="gene ID" value="BRADI_5g18560v3"/>
</dbReference>
<dbReference type="GeneID" id="100834469"/>
<dbReference type="EnsemblPlants" id="PNT61676">
    <property type="protein sequence ID" value="PNT61676"/>
    <property type="gene ID" value="BRADI_5g18560v3"/>
</dbReference>
<name>A0A2K2CI17_BRADI</name>
<organism evidence="4">
    <name type="scientific">Brachypodium distachyon</name>
    <name type="common">Purple false brome</name>
    <name type="synonym">Trachynia distachya</name>
    <dbReference type="NCBI Taxonomy" id="15368"/>
    <lineage>
        <taxon>Eukaryota</taxon>
        <taxon>Viridiplantae</taxon>
        <taxon>Streptophyta</taxon>
        <taxon>Embryophyta</taxon>
        <taxon>Tracheophyta</taxon>
        <taxon>Spermatophyta</taxon>
        <taxon>Magnoliopsida</taxon>
        <taxon>Liliopsida</taxon>
        <taxon>Poales</taxon>
        <taxon>Poaceae</taxon>
        <taxon>BOP clade</taxon>
        <taxon>Pooideae</taxon>
        <taxon>Stipodae</taxon>
        <taxon>Brachypodieae</taxon>
        <taxon>Brachypodium</taxon>
    </lineage>
</organism>
<evidence type="ECO:0000313" key="5">
    <source>
        <dbReference type="EnsemblPlants" id="PNT61676"/>
    </source>
</evidence>
<dbReference type="ExpressionAtlas" id="A0A2K2CI17">
    <property type="expression patterns" value="baseline"/>
</dbReference>
<dbReference type="RefSeq" id="XP_024311869.1">
    <property type="nucleotide sequence ID" value="XM_024456101.1"/>
</dbReference>
<dbReference type="PANTHER" id="PTHR13683">
    <property type="entry name" value="ASPARTYL PROTEASES"/>
    <property type="match status" value="1"/>
</dbReference>
<dbReference type="EMBL" id="CM000884">
    <property type="protein sequence ID" value="PNT61676.1"/>
    <property type="molecule type" value="Genomic_DNA"/>
</dbReference>
<evidence type="ECO:0000259" key="3">
    <source>
        <dbReference type="PROSITE" id="PS51767"/>
    </source>
</evidence>
<comment type="similarity">
    <text evidence="1">Belongs to the peptidase A1 family.</text>
</comment>
<dbReference type="Pfam" id="PF14543">
    <property type="entry name" value="TAXi_N"/>
    <property type="match status" value="1"/>
</dbReference>
<dbReference type="Proteomes" id="UP000008810">
    <property type="component" value="Chromosome 5"/>
</dbReference>
<dbReference type="GO" id="GO:0004190">
    <property type="term" value="F:aspartic-type endopeptidase activity"/>
    <property type="evidence" value="ECO:0007669"/>
    <property type="project" value="InterPro"/>
</dbReference>
<protein>
    <recommendedName>
        <fullName evidence="3">Peptidase A1 domain-containing protein</fullName>
    </recommendedName>
</protein>
<dbReference type="InterPro" id="IPR021109">
    <property type="entry name" value="Peptidase_aspartic_dom_sf"/>
</dbReference>
<feature type="domain" description="Peptidase A1" evidence="3">
    <location>
        <begin position="113"/>
        <end position="414"/>
    </location>
</feature>
<evidence type="ECO:0000313" key="4">
    <source>
        <dbReference type="EMBL" id="PNT61676.1"/>
    </source>
</evidence>
<feature type="region of interest" description="Disordered" evidence="2">
    <location>
        <begin position="1"/>
        <end position="25"/>
    </location>
</feature>
<dbReference type="Pfam" id="PF14541">
    <property type="entry name" value="TAXi_C"/>
    <property type="match status" value="1"/>
</dbReference>
<accession>A0A2K2CI17</accession>
<reference evidence="4 5" key="1">
    <citation type="journal article" date="2010" name="Nature">
        <title>Genome sequencing and analysis of the model grass Brachypodium distachyon.</title>
        <authorList>
            <consortium name="International Brachypodium Initiative"/>
        </authorList>
    </citation>
    <scope>NUCLEOTIDE SEQUENCE [LARGE SCALE GENOMIC DNA]</scope>
    <source>
        <strain evidence="4">Bd21</strain>
        <strain evidence="5">cv. Bd21</strain>
    </source>
</reference>
<dbReference type="InterPro" id="IPR001461">
    <property type="entry name" value="Aspartic_peptidase_A1"/>
</dbReference>
<dbReference type="InterPro" id="IPR033121">
    <property type="entry name" value="PEPTIDASE_A1"/>
</dbReference>
<dbReference type="SUPFAM" id="SSF50630">
    <property type="entry name" value="Acid proteases"/>
    <property type="match status" value="1"/>
</dbReference>
<dbReference type="PROSITE" id="PS51767">
    <property type="entry name" value="PEPTIDASE_A1"/>
    <property type="match status" value="1"/>
</dbReference>